<evidence type="ECO:0000256" key="2">
    <source>
        <dbReference type="ARBA" id="ARBA00022448"/>
    </source>
</evidence>
<keyword evidence="2 7" id="KW-0813">Transport</keyword>
<feature type="transmembrane region" description="Helical" evidence="7">
    <location>
        <begin position="222"/>
        <end position="242"/>
    </location>
</feature>
<dbReference type="AlphaFoldDB" id="A0A7Y3V7Z2"/>
<accession>A0A7Y3V7Z2</accession>
<dbReference type="SUPFAM" id="SSF161098">
    <property type="entry name" value="MetI-like"/>
    <property type="match status" value="1"/>
</dbReference>
<dbReference type="FunFam" id="1.10.3720.10:FF:000003">
    <property type="entry name" value="Aliphatic sulfonate ABC transporter permease"/>
    <property type="match status" value="1"/>
</dbReference>
<dbReference type="Gene3D" id="1.10.3720.10">
    <property type="entry name" value="MetI-like"/>
    <property type="match status" value="1"/>
</dbReference>
<dbReference type="PANTHER" id="PTHR30151:SF25">
    <property type="entry name" value="TAURINE TRANSPORT SYSTEM PERMEASE PROTEIN TAUC"/>
    <property type="match status" value="1"/>
</dbReference>
<comment type="caution">
    <text evidence="9">The sequence shown here is derived from an EMBL/GenBank/DDBJ whole genome shotgun (WGS) entry which is preliminary data.</text>
</comment>
<dbReference type="Pfam" id="PF00528">
    <property type="entry name" value="BPD_transp_1"/>
    <property type="match status" value="1"/>
</dbReference>
<feature type="transmembrane region" description="Helical" evidence="7">
    <location>
        <begin position="12"/>
        <end position="33"/>
    </location>
</feature>
<evidence type="ECO:0000313" key="10">
    <source>
        <dbReference type="Proteomes" id="UP000528432"/>
    </source>
</evidence>
<keyword evidence="5 7" id="KW-1133">Transmembrane helix</keyword>
<dbReference type="CDD" id="cd06261">
    <property type="entry name" value="TM_PBP2"/>
    <property type="match status" value="1"/>
</dbReference>
<dbReference type="PANTHER" id="PTHR30151">
    <property type="entry name" value="ALKANE SULFONATE ABC TRANSPORTER-RELATED, MEMBRANE SUBUNIT"/>
    <property type="match status" value="1"/>
</dbReference>
<dbReference type="GO" id="GO:0010438">
    <property type="term" value="P:cellular response to sulfur starvation"/>
    <property type="evidence" value="ECO:0007669"/>
    <property type="project" value="TreeGrafter"/>
</dbReference>
<keyword evidence="3" id="KW-1003">Cell membrane</keyword>
<evidence type="ECO:0000256" key="3">
    <source>
        <dbReference type="ARBA" id="ARBA00022475"/>
    </source>
</evidence>
<dbReference type="GO" id="GO:0042918">
    <property type="term" value="P:alkanesulfonate transmembrane transport"/>
    <property type="evidence" value="ECO:0007669"/>
    <property type="project" value="UniProtKB-ARBA"/>
</dbReference>
<dbReference type="PROSITE" id="PS50928">
    <property type="entry name" value="ABC_TM1"/>
    <property type="match status" value="1"/>
</dbReference>
<comment type="subcellular location">
    <subcellularLocation>
        <location evidence="1 7">Cell membrane</location>
        <topology evidence="1 7">Multi-pass membrane protein</topology>
    </subcellularLocation>
</comment>
<evidence type="ECO:0000256" key="5">
    <source>
        <dbReference type="ARBA" id="ARBA00022989"/>
    </source>
</evidence>
<sequence length="260" mass="29189">MILSKKTKLENILTISTIFFILIIWFIASNFGWVDPKLVPTPKSVWNALIDIMENGYKNYTLLQHLGASMERLVIAFFSATIIAIPLGLASGYNSKIRALFEPIIEFYRPLPPLAYYTLLVIWLGIENESKIALLFLACFAPIYISCVSAVIKIKEDYINSAYTVGANKWQIFIYVIFPACLPDIFIGLRTALGVAYTTLVSAEMVAAKSGIGWMVLDASRYLRSDIIFLGIIIMGITGILLDRSIQFIEKKVVPWKGKE</sequence>
<reference evidence="9 10" key="1">
    <citation type="submission" date="2020-05" db="EMBL/GenBank/DDBJ databases">
        <title>Draft genome sequence of Clostridium cochlearium strain AGROS13 isolated from a sheep dairy farm in New Zealand.</title>
        <authorList>
            <person name="Gupta T.B."/>
            <person name="Jauregui R."/>
            <person name="Risson A.N."/>
            <person name="Brightwell G."/>
            <person name="Maclean P."/>
        </authorList>
    </citation>
    <scope>NUCLEOTIDE SEQUENCE [LARGE SCALE GENOMIC DNA]</scope>
    <source>
        <strain evidence="9 10">AGROS13</strain>
    </source>
</reference>
<evidence type="ECO:0000256" key="4">
    <source>
        <dbReference type="ARBA" id="ARBA00022692"/>
    </source>
</evidence>
<feature type="domain" description="ABC transmembrane type-1" evidence="8">
    <location>
        <begin position="66"/>
        <end position="246"/>
    </location>
</feature>
<dbReference type="GO" id="GO:0005886">
    <property type="term" value="C:plasma membrane"/>
    <property type="evidence" value="ECO:0007669"/>
    <property type="project" value="UniProtKB-SubCell"/>
</dbReference>
<protein>
    <submittedName>
        <fullName evidence="9">ABC transporter permease subunit</fullName>
    </submittedName>
</protein>
<proteinExistence type="inferred from homology"/>
<feature type="transmembrane region" description="Helical" evidence="7">
    <location>
        <begin position="132"/>
        <end position="152"/>
    </location>
</feature>
<gene>
    <name evidence="9" type="ORF">HMJ28_03680</name>
</gene>
<dbReference type="Proteomes" id="UP000528432">
    <property type="component" value="Unassembled WGS sequence"/>
</dbReference>
<feature type="transmembrane region" description="Helical" evidence="7">
    <location>
        <begin position="107"/>
        <end position="126"/>
    </location>
</feature>
<evidence type="ECO:0000259" key="8">
    <source>
        <dbReference type="PROSITE" id="PS50928"/>
    </source>
</evidence>
<evidence type="ECO:0000313" key="9">
    <source>
        <dbReference type="EMBL" id="NOH15494.1"/>
    </source>
</evidence>
<dbReference type="InterPro" id="IPR000515">
    <property type="entry name" value="MetI-like"/>
</dbReference>
<keyword evidence="6 7" id="KW-0472">Membrane</keyword>
<comment type="similarity">
    <text evidence="7">Belongs to the binding-protein-dependent transport system permease family.</text>
</comment>
<feature type="transmembrane region" description="Helical" evidence="7">
    <location>
        <begin position="73"/>
        <end position="95"/>
    </location>
</feature>
<name>A0A7Y3V7Z2_CLOCO</name>
<evidence type="ECO:0000256" key="6">
    <source>
        <dbReference type="ARBA" id="ARBA00023136"/>
    </source>
</evidence>
<organism evidence="9 10">
    <name type="scientific">Clostridium cochlearium</name>
    <dbReference type="NCBI Taxonomy" id="1494"/>
    <lineage>
        <taxon>Bacteria</taxon>
        <taxon>Bacillati</taxon>
        <taxon>Bacillota</taxon>
        <taxon>Clostridia</taxon>
        <taxon>Eubacteriales</taxon>
        <taxon>Clostridiaceae</taxon>
        <taxon>Clostridium</taxon>
    </lineage>
</organism>
<keyword evidence="4 7" id="KW-0812">Transmembrane</keyword>
<evidence type="ECO:0000256" key="1">
    <source>
        <dbReference type="ARBA" id="ARBA00004651"/>
    </source>
</evidence>
<feature type="transmembrane region" description="Helical" evidence="7">
    <location>
        <begin position="172"/>
        <end position="193"/>
    </location>
</feature>
<evidence type="ECO:0000256" key="7">
    <source>
        <dbReference type="RuleBase" id="RU363032"/>
    </source>
</evidence>
<dbReference type="InterPro" id="IPR035906">
    <property type="entry name" value="MetI-like_sf"/>
</dbReference>
<dbReference type="EMBL" id="JABFIF010000004">
    <property type="protein sequence ID" value="NOH15494.1"/>
    <property type="molecule type" value="Genomic_DNA"/>
</dbReference>